<feature type="region of interest" description="Disordered" evidence="2">
    <location>
        <begin position="160"/>
        <end position="194"/>
    </location>
</feature>
<evidence type="ECO:0000256" key="2">
    <source>
        <dbReference type="SAM" id="MobiDB-lite"/>
    </source>
</evidence>
<feature type="compositionally biased region" description="Basic residues" evidence="2">
    <location>
        <begin position="1"/>
        <end position="11"/>
    </location>
</feature>
<dbReference type="GO" id="GO:0004713">
    <property type="term" value="F:protein tyrosine kinase activity"/>
    <property type="evidence" value="ECO:0007669"/>
    <property type="project" value="TreeGrafter"/>
</dbReference>
<gene>
    <name evidence="4" type="ORF">D3P04_04305</name>
</gene>
<sequence>MTIRPKARRFHASAPESVHDGETKASETESKRSSVRVAVRKKAPQPQQTTASNPTEAEIRERMMQPEPHDDGFGDLRLTDPKPDTPSGSAAQPNEPADDRDAKLAAIRAEKLSDRQLRIARRIATLHQIRVSTDEEAVLELRERGIDPSHREALKKILSNEGAKVGSSPSPNAPAIRPPGSLTGPHGGENLPAADDMNEERRAAEIYRIQQDMARRRRRRLISLGMRLLVFVMLPTLAAGVYYFKIASPLYATYSQFQIQRADSTGGADVGGMFSSSPLANNTDSVAVQGYLTSREAMMRLNEDQGFKENYQSSELDPIRRLPADATNEEAYELYKDSVIIGYDPTEGLINMEVIAPNAELSKEFSLALIRYAEEEVDKLTARIRGDQMEGATENYKEAEANVLSAQRRVQELQTQLGVLDPAAESSVVMQQISQLEAQLTEKRLELGQLQANSNPVQSRVTATRGDIARLQEIISETRAQLTEDGDARNSLAEISGELRIAEGELATRQELLASAATQLVSAQIEANKQVRYLSMSISPVPPDEATYPKAFQNTIVAFLIFMGLYLMASLTVSILREQVST</sequence>
<feature type="coiled-coil region" evidence="1">
    <location>
        <begin position="389"/>
        <end position="453"/>
    </location>
</feature>
<evidence type="ECO:0000256" key="3">
    <source>
        <dbReference type="SAM" id="Phobius"/>
    </source>
</evidence>
<feature type="compositionally biased region" description="Basic and acidic residues" evidence="2">
    <location>
        <begin position="17"/>
        <end position="32"/>
    </location>
</feature>
<keyword evidence="5" id="KW-1185">Reference proteome</keyword>
<feature type="region of interest" description="Disordered" evidence="2">
    <location>
        <begin position="1"/>
        <end position="100"/>
    </location>
</feature>
<evidence type="ECO:0000256" key="1">
    <source>
        <dbReference type="SAM" id="Coils"/>
    </source>
</evidence>
<feature type="compositionally biased region" description="Polar residues" evidence="2">
    <location>
        <begin position="45"/>
        <end position="55"/>
    </location>
</feature>
<dbReference type="InterPro" id="IPR050445">
    <property type="entry name" value="Bact_polysacc_biosynth/exp"/>
</dbReference>
<protein>
    <submittedName>
        <fullName evidence="4">Capsule biosynthesis protein</fullName>
    </submittedName>
</protein>
<feature type="transmembrane region" description="Helical" evidence="3">
    <location>
        <begin position="224"/>
        <end position="244"/>
    </location>
</feature>
<evidence type="ECO:0000313" key="4">
    <source>
        <dbReference type="EMBL" id="RJE88139.1"/>
    </source>
</evidence>
<evidence type="ECO:0000313" key="5">
    <source>
        <dbReference type="Proteomes" id="UP000284202"/>
    </source>
</evidence>
<name>A0A418T4L6_9RHOB</name>
<keyword evidence="1" id="KW-0175">Coiled coil</keyword>
<dbReference type="OrthoDB" id="7810642at2"/>
<accession>A0A418T4L6</accession>
<organism evidence="4 5">
    <name type="scientific">Paracoccus onubensis</name>
    <dbReference type="NCBI Taxonomy" id="1675788"/>
    <lineage>
        <taxon>Bacteria</taxon>
        <taxon>Pseudomonadati</taxon>
        <taxon>Pseudomonadota</taxon>
        <taxon>Alphaproteobacteria</taxon>
        <taxon>Rhodobacterales</taxon>
        <taxon>Paracoccaceae</taxon>
        <taxon>Paracoccus</taxon>
    </lineage>
</organism>
<dbReference type="GO" id="GO:0005886">
    <property type="term" value="C:plasma membrane"/>
    <property type="evidence" value="ECO:0007669"/>
    <property type="project" value="TreeGrafter"/>
</dbReference>
<dbReference type="AlphaFoldDB" id="A0A418T4L6"/>
<keyword evidence="3" id="KW-0472">Membrane</keyword>
<dbReference type="PANTHER" id="PTHR32309">
    <property type="entry name" value="TYROSINE-PROTEIN KINASE"/>
    <property type="match status" value="1"/>
</dbReference>
<dbReference type="Proteomes" id="UP000284202">
    <property type="component" value="Unassembled WGS sequence"/>
</dbReference>
<dbReference type="RefSeq" id="WP_119746274.1">
    <property type="nucleotide sequence ID" value="NZ_QZCG01000002.1"/>
</dbReference>
<dbReference type="EMBL" id="QZCG01000002">
    <property type="protein sequence ID" value="RJE88139.1"/>
    <property type="molecule type" value="Genomic_DNA"/>
</dbReference>
<keyword evidence="3" id="KW-0812">Transmembrane</keyword>
<reference evidence="5" key="1">
    <citation type="submission" date="2018-09" db="EMBL/GenBank/DDBJ databases">
        <title>Acidovorax cavernicola nov. sp. isolated from Gruta de las Maravillas (Aracena, Spain).</title>
        <authorList>
            <person name="Jurado V."/>
            <person name="Gutierrez-Patricio S."/>
            <person name="Gonzalez-Pimentel J.L."/>
            <person name="Miller A.Z."/>
            <person name="Laiz L."/>
            <person name="Saiz-Jimenez C."/>
        </authorList>
    </citation>
    <scope>NUCLEOTIDE SEQUENCE [LARGE SCALE GENOMIC DNA]</scope>
    <source>
        <strain evidence="5">1011MAR3C25</strain>
    </source>
</reference>
<dbReference type="PANTHER" id="PTHR32309:SF13">
    <property type="entry name" value="FERRIC ENTEROBACTIN TRANSPORT PROTEIN FEPE"/>
    <property type="match status" value="1"/>
</dbReference>
<feature type="transmembrane region" description="Helical" evidence="3">
    <location>
        <begin position="556"/>
        <end position="576"/>
    </location>
</feature>
<feature type="compositionally biased region" description="Basic and acidic residues" evidence="2">
    <location>
        <begin position="57"/>
        <end position="83"/>
    </location>
</feature>
<comment type="caution">
    <text evidence="4">The sequence shown here is derived from an EMBL/GenBank/DDBJ whole genome shotgun (WGS) entry which is preliminary data.</text>
</comment>
<keyword evidence="3" id="KW-1133">Transmembrane helix</keyword>
<proteinExistence type="predicted"/>